<dbReference type="SMART" id="SM00185">
    <property type="entry name" value="ARM"/>
    <property type="match status" value="5"/>
</dbReference>
<reference evidence="8" key="1">
    <citation type="submission" date="2023-03" db="EMBL/GenBank/DDBJ databases">
        <title>Massive genome expansion in bonnet fungi (Mycena s.s.) driven by repeated elements and novel gene families across ecological guilds.</title>
        <authorList>
            <consortium name="Lawrence Berkeley National Laboratory"/>
            <person name="Harder C.B."/>
            <person name="Miyauchi S."/>
            <person name="Viragh M."/>
            <person name="Kuo A."/>
            <person name="Thoen E."/>
            <person name="Andreopoulos B."/>
            <person name="Lu D."/>
            <person name="Skrede I."/>
            <person name="Drula E."/>
            <person name="Henrissat B."/>
            <person name="Morin E."/>
            <person name="Kohler A."/>
            <person name="Barry K."/>
            <person name="LaButti K."/>
            <person name="Morin E."/>
            <person name="Salamov A."/>
            <person name="Lipzen A."/>
            <person name="Mereny Z."/>
            <person name="Hegedus B."/>
            <person name="Baldrian P."/>
            <person name="Stursova M."/>
            <person name="Weitz H."/>
            <person name="Taylor A."/>
            <person name="Grigoriev I.V."/>
            <person name="Nagy L.G."/>
            <person name="Martin F."/>
            <person name="Kauserud H."/>
        </authorList>
    </citation>
    <scope>NUCLEOTIDE SEQUENCE</scope>
    <source>
        <strain evidence="8">CBHHK067</strain>
    </source>
</reference>
<keyword evidence="9" id="KW-1185">Reference proteome</keyword>
<evidence type="ECO:0000256" key="1">
    <source>
        <dbReference type="ARBA" id="ARBA00004592"/>
    </source>
</evidence>
<keyword evidence="4" id="KW-0677">Repeat</keyword>
<dbReference type="AlphaFoldDB" id="A0AAD7DH28"/>
<comment type="caution">
    <text evidence="8">The sequence shown here is derived from an EMBL/GenBank/DDBJ whole genome shotgun (WGS) entry which is preliminary data.</text>
</comment>
<dbReference type="SUPFAM" id="SSF48371">
    <property type="entry name" value="ARM repeat"/>
    <property type="match status" value="2"/>
</dbReference>
<proteinExistence type="inferred from homology"/>
<evidence type="ECO:0000256" key="3">
    <source>
        <dbReference type="ARBA" id="ARBA00022554"/>
    </source>
</evidence>
<dbReference type="InterPro" id="IPR016024">
    <property type="entry name" value="ARM-type_fold"/>
</dbReference>
<evidence type="ECO:0000256" key="7">
    <source>
        <dbReference type="ARBA" id="ARBA00026209"/>
    </source>
</evidence>
<evidence type="ECO:0000256" key="6">
    <source>
        <dbReference type="ARBA" id="ARBA00023288"/>
    </source>
</evidence>
<comment type="similarity">
    <text evidence="2">Belongs to the beta-catenin family.</text>
</comment>
<dbReference type="InterPro" id="IPR011989">
    <property type="entry name" value="ARM-like"/>
</dbReference>
<dbReference type="EMBL" id="JARKIE010000061">
    <property type="protein sequence ID" value="KAJ7691051.1"/>
    <property type="molecule type" value="Genomic_DNA"/>
</dbReference>
<dbReference type="Proteomes" id="UP001221757">
    <property type="component" value="Unassembled WGS sequence"/>
</dbReference>
<dbReference type="GO" id="GO:0043495">
    <property type="term" value="F:protein-membrane adaptor activity"/>
    <property type="evidence" value="ECO:0007669"/>
    <property type="project" value="InterPro"/>
</dbReference>
<keyword evidence="6" id="KW-0449">Lipoprotein</keyword>
<organism evidence="8 9">
    <name type="scientific">Mycena rosella</name>
    <name type="common">Pink bonnet</name>
    <name type="synonym">Agaricus rosellus</name>
    <dbReference type="NCBI Taxonomy" id="1033263"/>
    <lineage>
        <taxon>Eukaryota</taxon>
        <taxon>Fungi</taxon>
        <taxon>Dikarya</taxon>
        <taxon>Basidiomycota</taxon>
        <taxon>Agaricomycotina</taxon>
        <taxon>Agaricomycetes</taxon>
        <taxon>Agaricomycetidae</taxon>
        <taxon>Agaricales</taxon>
        <taxon>Marasmiineae</taxon>
        <taxon>Mycenaceae</taxon>
        <taxon>Mycena</taxon>
    </lineage>
</organism>
<evidence type="ECO:0000256" key="4">
    <source>
        <dbReference type="ARBA" id="ARBA00022737"/>
    </source>
</evidence>
<dbReference type="InterPro" id="IPR045156">
    <property type="entry name" value="Vac8"/>
</dbReference>
<dbReference type="GO" id="GO:0005774">
    <property type="term" value="C:vacuolar membrane"/>
    <property type="evidence" value="ECO:0007669"/>
    <property type="project" value="UniProtKB-SubCell"/>
</dbReference>
<sequence length="691" mass="75980">MHPSHRPQSLHSRWSDSNSLGPTIPLHSLAKPLSKVLHRRQVSGIISQERSLPLSSDVLDCLLGYLESKEISTATKLLILHDLNVRARLRTEARTIVQENAFPVIIRLLDSPKIRIVDATCTLLGTFPLSQEILDILMWSLGDGEIPTTVKLLILKDLNIRATWEAQARNMAQENVLVVVIGLLHSKERNIVESVCSLLGNLASWKSVNAAIVMLNPCQRLVSLASLSVDVLPKQSIYALSCISKWKEGARAIADANPEDLAAKLLPSEDLEVLEWTCHMLGQVAQFGRRSGRGRIYTDTVPLKNTGVRIALGSAVYVRLNSLIDHPERAVQKEALYALNCIREGTEPTERIASGASTETLVNEIFNESSVESTRYSKLTSVLKHADPSFLLSVLNSANPVLVRVAITEIEHISESEPGATALSNSNLLCNVVELLDLEHPSILESSCRILANTAQSADLRETVVDLFPYCKLVLLLRHTNISVQHLAIYSLHQIYYYQAEFSATGVLAKLLDSPDLHVVQSCFHMLGNLAQNTNLHGSILESGCCVPLVSLFYRPDVPVKEPLQICLSISQSEIGAFALVDANILEQLIQLLDFGIAFIVESACRILGNIARWPSLRAAVVQLDLCPQLKLLVSCPQDGGVEEAANYALHTITGASLSGPHVLGVVSEQATPERSPDSWLHHYFDDWQTM</sequence>
<keyword evidence="5" id="KW-0472">Membrane</keyword>
<accession>A0AAD7DH28</accession>
<evidence type="ECO:0000313" key="9">
    <source>
        <dbReference type="Proteomes" id="UP001221757"/>
    </source>
</evidence>
<evidence type="ECO:0000256" key="5">
    <source>
        <dbReference type="ARBA" id="ARBA00023136"/>
    </source>
</evidence>
<dbReference type="GO" id="GO:0071562">
    <property type="term" value="P:nucleus-vacuole junction assembly"/>
    <property type="evidence" value="ECO:0007669"/>
    <property type="project" value="InterPro"/>
</dbReference>
<name>A0AAD7DH28_MYCRO</name>
<evidence type="ECO:0000256" key="2">
    <source>
        <dbReference type="ARBA" id="ARBA00005462"/>
    </source>
</evidence>
<keyword evidence="3" id="KW-0926">Vacuole</keyword>
<evidence type="ECO:0000313" key="8">
    <source>
        <dbReference type="EMBL" id="KAJ7691051.1"/>
    </source>
</evidence>
<protein>
    <recommendedName>
        <fullName evidence="7">Vacuolar protein 8</fullName>
    </recommendedName>
</protein>
<dbReference type="InterPro" id="IPR000225">
    <property type="entry name" value="Armadillo"/>
</dbReference>
<dbReference type="Gene3D" id="1.25.10.10">
    <property type="entry name" value="Leucine-rich Repeat Variant"/>
    <property type="match status" value="2"/>
</dbReference>
<dbReference type="PANTHER" id="PTHR47249">
    <property type="entry name" value="VACUOLAR PROTEIN 8"/>
    <property type="match status" value="1"/>
</dbReference>
<comment type="subcellular location">
    <subcellularLocation>
        <location evidence="1">Vacuole membrane</location>
        <topology evidence="1">Lipid-anchor</topology>
    </subcellularLocation>
</comment>
<gene>
    <name evidence="8" type="ORF">B0H17DRAFT_1063968</name>
</gene>
<dbReference type="PANTHER" id="PTHR47249:SF1">
    <property type="entry name" value="VACUOLAR PROTEIN 8"/>
    <property type="match status" value="1"/>
</dbReference>